<dbReference type="GO" id="GO:0004527">
    <property type="term" value="F:exonuclease activity"/>
    <property type="evidence" value="ECO:0007669"/>
    <property type="project" value="UniProtKB-KW"/>
</dbReference>
<dbReference type="InterPro" id="IPR025558">
    <property type="entry name" value="DUF4283"/>
</dbReference>
<organism evidence="3 4">
    <name type="scientific">Dendrobium catenatum</name>
    <dbReference type="NCBI Taxonomy" id="906689"/>
    <lineage>
        <taxon>Eukaryota</taxon>
        <taxon>Viridiplantae</taxon>
        <taxon>Streptophyta</taxon>
        <taxon>Embryophyta</taxon>
        <taxon>Tracheophyta</taxon>
        <taxon>Spermatophyta</taxon>
        <taxon>Magnoliopsida</taxon>
        <taxon>Liliopsida</taxon>
        <taxon>Asparagales</taxon>
        <taxon>Orchidaceae</taxon>
        <taxon>Epidendroideae</taxon>
        <taxon>Malaxideae</taxon>
        <taxon>Dendrobiinae</taxon>
        <taxon>Dendrobium</taxon>
    </lineage>
</organism>
<accession>A0A2I0W6S7</accession>
<dbReference type="PANTHER" id="PTHR31286:SF180">
    <property type="entry name" value="OS10G0362600 PROTEIN"/>
    <property type="match status" value="1"/>
</dbReference>
<keyword evidence="3" id="KW-0269">Exonuclease</keyword>
<gene>
    <name evidence="3" type="ORF">MA16_Dca004201</name>
</gene>
<feature type="domain" description="DUF4283" evidence="2">
    <location>
        <begin position="64"/>
        <end position="145"/>
    </location>
</feature>
<evidence type="ECO:0000313" key="3">
    <source>
        <dbReference type="EMBL" id="PKU71360.1"/>
    </source>
</evidence>
<feature type="region of interest" description="Disordered" evidence="1">
    <location>
        <begin position="248"/>
        <end position="294"/>
    </location>
</feature>
<feature type="compositionally biased region" description="Polar residues" evidence="1">
    <location>
        <begin position="271"/>
        <end position="281"/>
    </location>
</feature>
<keyword evidence="4" id="KW-1185">Reference proteome</keyword>
<dbReference type="Proteomes" id="UP000233837">
    <property type="component" value="Unassembled WGS sequence"/>
</dbReference>
<dbReference type="PANTHER" id="PTHR31286">
    <property type="entry name" value="GLYCINE-RICH CELL WALL STRUCTURAL PROTEIN 1.8-LIKE"/>
    <property type="match status" value="1"/>
</dbReference>
<keyword evidence="3" id="KW-0378">Hydrolase</keyword>
<feature type="compositionally biased region" description="Polar residues" evidence="1">
    <location>
        <begin position="406"/>
        <end position="429"/>
    </location>
</feature>
<dbReference type="AlphaFoldDB" id="A0A2I0W6S7"/>
<proteinExistence type="predicted"/>
<evidence type="ECO:0000259" key="2">
    <source>
        <dbReference type="Pfam" id="PF14111"/>
    </source>
</evidence>
<feature type="compositionally biased region" description="Basic residues" evidence="1">
    <location>
        <begin position="430"/>
        <end position="440"/>
    </location>
</feature>
<keyword evidence="3" id="KW-0540">Nuclease</keyword>
<dbReference type="InterPro" id="IPR040256">
    <property type="entry name" value="At4g02000-like"/>
</dbReference>
<reference evidence="3 4" key="1">
    <citation type="journal article" date="2016" name="Sci. Rep.">
        <title>The Dendrobium catenatum Lindl. genome sequence provides insights into polysaccharide synthase, floral development and adaptive evolution.</title>
        <authorList>
            <person name="Zhang G.Q."/>
            <person name="Xu Q."/>
            <person name="Bian C."/>
            <person name="Tsai W.C."/>
            <person name="Yeh C.M."/>
            <person name="Liu K.W."/>
            <person name="Yoshida K."/>
            <person name="Zhang L.S."/>
            <person name="Chang S.B."/>
            <person name="Chen F."/>
            <person name="Shi Y."/>
            <person name="Su Y.Y."/>
            <person name="Zhang Y.Q."/>
            <person name="Chen L.J."/>
            <person name="Yin Y."/>
            <person name="Lin M."/>
            <person name="Huang H."/>
            <person name="Deng H."/>
            <person name="Wang Z.W."/>
            <person name="Zhu S.L."/>
            <person name="Zhao X."/>
            <person name="Deng C."/>
            <person name="Niu S.C."/>
            <person name="Huang J."/>
            <person name="Wang M."/>
            <person name="Liu G.H."/>
            <person name="Yang H.J."/>
            <person name="Xiao X.J."/>
            <person name="Hsiao Y.Y."/>
            <person name="Wu W.L."/>
            <person name="Chen Y.Y."/>
            <person name="Mitsuda N."/>
            <person name="Ohme-Takagi M."/>
            <person name="Luo Y.B."/>
            <person name="Van de Peer Y."/>
            <person name="Liu Z.J."/>
        </authorList>
    </citation>
    <scope>NUCLEOTIDE SEQUENCE [LARGE SCALE GENOMIC DNA]</scope>
    <source>
        <tissue evidence="3">The whole plant</tissue>
    </source>
</reference>
<feature type="region of interest" description="Disordered" evidence="1">
    <location>
        <begin position="406"/>
        <end position="440"/>
    </location>
</feature>
<dbReference type="EMBL" id="KZ502877">
    <property type="protein sequence ID" value="PKU71360.1"/>
    <property type="molecule type" value="Genomic_DNA"/>
</dbReference>
<dbReference type="STRING" id="906689.A0A2I0W6S7"/>
<protein>
    <submittedName>
        <fullName evidence="3">RNA exonuclease 1</fullName>
    </submittedName>
</protein>
<dbReference type="Pfam" id="PF14111">
    <property type="entry name" value="DUF4283"/>
    <property type="match status" value="1"/>
</dbReference>
<name>A0A2I0W6S7_9ASPA</name>
<reference evidence="3 4" key="2">
    <citation type="journal article" date="2017" name="Nature">
        <title>The Apostasia genome and the evolution of orchids.</title>
        <authorList>
            <person name="Zhang G.Q."/>
            <person name="Liu K.W."/>
            <person name="Li Z."/>
            <person name="Lohaus R."/>
            <person name="Hsiao Y.Y."/>
            <person name="Niu S.C."/>
            <person name="Wang J.Y."/>
            <person name="Lin Y.C."/>
            <person name="Xu Q."/>
            <person name="Chen L.J."/>
            <person name="Yoshida K."/>
            <person name="Fujiwara S."/>
            <person name="Wang Z.W."/>
            <person name="Zhang Y.Q."/>
            <person name="Mitsuda N."/>
            <person name="Wang M."/>
            <person name="Liu G.H."/>
            <person name="Pecoraro L."/>
            <person name="Huang H.X."/>
            <person name="Xiao X.J."/>
            <person name="Lin M."/>
            <person name="Wu X.Y."/>
            <person name="Wu W.L."/>
            <person name="Chen Y.Y."/>
            <person name="Chang S.B."/>
            <person name="Sakamoto S."/>
            <person name="Ohme-Takagi M."/>
            <person name="Yagi M."/>
            <person name="Zeng S.J."/>
            <person name="Shen C.Y."/>
            <person name="Yeh C.M."/>
            <person name="Luo Y.B."/>
            <person name="Tsai W.C."/>
            <person name="Van de Peer Y."/>
            <person name="Liu Z.J."/>
        </authorList>
    </citation>
    <scope>NUCLEOTIDE SEQUENCE [LARGE SCALE GENOMIC DNA]</scope>
    <source>
        <tissue evidence="3">The whole plant</tissue>
    </source>
</reference>
<evidence type="ECO:0000313" key="4">
    <source>
        <dbReference type="Proteomes" id="UP000233837"/>
    </source>
</evidence>
<sequence length="440" mass="48509">MESNEFPPLPNTSILGPIPASQNGSFAKNLANPSASKEDFPVSFVRPNKKFFFKGDDLSEGISVWSFSLIGYSLGPRPYYERLLTAMKKVWILKGSFSLLSLADGFFLIKFSNQEDFDLVWSGGPWFMLGKPFILQKWSPKFQPKRDELSEIPLWIKIVDFPLALWTPKGISTIASYIGNPLSVDTLTAKRARLTYARVCVAISKDSSLPEEIPINIEGEDIMLKVIYDWKPSRCEGCGSLVHSYGSCKSNPNPEPVVLPLPKTKNRGRSQSRNPRPQTQAPVKATPPPEKVISAPAKATNPEIVNLESINRNVNNFPNLTPAPEKEFTPQIQNNCIGKDAIIPNLNAPIEETSSSGQPSIPSEIPPAKVMLSNKFSALQTDEPPDVELEDIGSVSNMHDFNLVTEVSSSQISSGNKNQTSPISMTTRAKSARKGKNSKY</sequence>
<evidence type="ECO:0000256" key="1">
    <source>
        <dbReference type="SAM" id="MobiDB-lite"/>
    </source>
</evidence>